<keyword evidence="2" id="KW-1185">Reference proteome</keyword>
<sequence length="42" mass="4807">MLFASLCLQGRVPMNSTIDSPFHDSKVSHNATDFHYKDLLLR</sequence>
<gene>
    <name evidence="1" type="ORF">Rcae01_01293</name>
</gene>
<comment type="caution">
    <text evidence="1">The sequence shown here is derived from an EMBL/GenBank/DDBJ whole genome shotgun (WGS) entry which is preliminary data.</text>
</comment>
<organism evidence="1 2">
    <name type="scientific">Novipirellula caenicola</name>
    <dbReference type="NCBI Taxonomy" id="1536901"/>
    <lineage>
        <taxon>Bacteria</taxon>
        <taxon>Pseudomonadati</taxon>
        <taxon>Planctomycetota</taxon>
        <taxon>Planctomycetia</taxon>
        <taxon>Pirellulales</taxon>
        <taxon>Pirellulaceae</taxon>
        <taxon>Novipirellula</taxon>
    </lineage>
</organism>
<evidence type="ECO:0000313" key="1">
    <source>
        <dbReference type="EMBL" id="GAA5505845.1"/>
    </source>
</evidence>
<dbReference type="Proteomes" id="UP001416858">
    <property type="component" value="Unassembled WGS sequence"/>
</dbReference>
<name>A0ABP9VKW9_9BACT</name>
<evidence type="ECO:0000313" key="2">
    <source>
        <dbReference type="Proteomes" id="UP001416858"/>
    </source>
</evidence>
<protein>
    <submittedName>
        <fullName evidence="1">Uncharacterized protein</fullName>
    </submittedName>
</protein>
<reference evidence="1 2" key="1">
    <citation type="submission" date="2024-02" db="EMBL/GenBank/DDBJ databases">
        <title>Rhodopirellula caenicola NBRC 110016.</title>
        <authorList>
            <person name="Ichikawa N."/>
            <person name="Katano-Makiyama Y."/>
            <person name="Hidaka K."/>
        </authorList>
    </citation>
    <scope>NUCLEOTIDE SEQUENCE [LARGE SCALE GENOMIC DNA]</scope>
    <source>
        <strain evidence="1 2">NBRC 110016</strain>
    </source>
</reference>
<dbReference type="EMBL" id="BAABRO010000002">
    <property type="protein sequence ID" value="GAA5505845.1"/>
    <property type="molecule type" value="Genomic_DNA"/>
</dbReference>
<accession>A0ABP9VKW9</accession>
<proteinExistence type="predicted"/>